<name>A0A5C6P015_9TELE</name>
<dbReference type="InterPro" id="IPR036961">
    <property type="entry name" value="Kinesin_motor_dom_sf"/>
</dbReference>
<keyword evidence="2" id="KW-0067">ATP-binding</keyword>
<keyword evidence="5" id="KW-1185">Reference proteome</keyword>
<accession>A0A5C6P015</accession>
<dbReference type="SUPFAM" id="SSF52540">
    <property type="entry name" value="P-loop containing nucleoside triphosphate hydrolases"/>
    <property type="match status" value="1"/>
</dbReference>
<keyword evidence="1" id="KW-0547">Nucleotide-binding</keyword>
<evidence type="ECO:0000259" key="3">
    <source>
        <dbReference type="Pfam" id="PF18597"/>
    </source>
</evidence>
<gene>
    <name evidence="4" type="ORF">D4764_15G0004780</name>
</gene>
<dbReference type="GO" id="GO:0005524">
    <property type="term" value="F:ATP binding"/>
    <property type="evidence" value="ECO:0007669"/>
    <property type="project" value="UniProtKB-KW"/>
</dbReference>
<feature type="domain" description="Myosin X N-terminal SH3" evidence="3">
    <location>
        <begin position="98"/>
        <end position="149"/>
    </location>
</feature>
<organism evidence="4 5">
    <name type="scientific">Takifugu flavidus</name>
    <name type="common">sansaifugu</name>
    <dbReference type="NCBI Taxonomy" id="433684"/>
    <lineage>
        <taxon>Eukaryota</taxon>
        <taxon>Metazoa</taxon>
        <taxon>Chordata</taxon>
        <taxon>Craniata</taxon>
        <taxon>Vertebrata</taxon>
        <taxon>Euteleostomi</taxon>
        <taxon>Actinopterygii</taxon>
        <taxon>Neopterygii</taxon>
        <taxon>Teleostei</taxon>
        <taxon>Neoteleostei</taxon>
        <taxon>Acanthomorphata</taxon>
        <taxon>Eupercaria</taxon>
        <taxon>Tetraodontiformes</taxon>
        <taxon>Tetradontoidea</taxon>
        <taxon>Tetraodontidae</taxon>
        <taxon>Takifugu</taxon>
    </lineage>
</organism>
<evidence type="ECO:0000313" key="5">
    <source>
        <dbReference type="Proteomes" id="UP000324091"/>
    </source>
</evidence>
<dbReference type="Gene3D" id="3.40.850.10">
    <property type="entry name" value="Kinesin motor domain"/>
    <property type="match status" value="1"/>
</dbReference>
<dbReference type="AlphaFoldDB" id="A0A5C6P015"/>
<reference evidence="4 5" key="1">
    <citation type="submission" date="2019-04" db="EMBL/GenBank/DDBJ databases">
        <title>Chromosome genome assembly for Takifugu flavidus.</title>
        <authorList>
            <person name="Xiao S."/>
        </authorList>
    </citation>
    <scope>NUCLEOTIDE SEQUENCE [LARGE SCALE GENOMIC DNA]</scope>
    <source>
        <strain evidence="4">HTHZ2018</strain>
        <tissue evidence="4">Muscle</tissue>
    </source>
</reference>
<dbReference type="InterPro" id="IPR027417">
    <property type="entry name" value="P-loop_NTPase"/>
</dbReference>
<dbReference type="PROSITE" id="PS51257">
    <property type="entry name" value="PROKAR_LIPOPROTEIN"/>
    <property type="match status" value="1"/>
</dbReference>
<evidence type="ECO:0000313" key="4">
    <source>
        <dbReference type="EMBL" id="TWW73084.1"/>
    </source>
</evidence>
<dbReference type="Proteomes" id="UP000324091">
    <property type="component" value="Chromosome 15"/>
</dbReference>
<dbReference type="InterPro" id="IPR040640">
    <property type="entry name" value="MyoX_N_SH3"/>
</dbReference>
<proteinExistence type="predicted"/>
<evidence type="ECO:0000256" key="1">
    <source>
        <dbReference type="ARBA" id="ARBA00022741"/>
    </source>
</evidence>
<protein>
    <submittedName>
        <fullName evidence="4">Unconventional myosin-X</fullName>
    </submittedName>
</protein>
<comment type="caution">
    <text evidence="4">The sequence shown here is derived from an EMBL/GenBank/DDBJ whole genome shotgun (WGS) entry which is preliminary data.</text>
</comment>
<dbReference type="EMBL" id="RHFK02000007">
    <property type="protein sequence ID" value="TWW73084.1"/>
    <property type="molecule type" value="Genomic_DNA"/>
</dbReference>
<sequence>MGREAAAGSQWIPVDPGGSSYSTSPVLVNVGGACWAADVSIPQNAPGQETQQGSVPVELGAVVEHRPAFVTDRKPSWSCCLQLRFPLDLLSSSSDVAMGDRVWLREDDQYLPSTVSSCSGGVVVFTTDYGQVFRHKQPTLTWQKVQVMHQSSPRGVEDMSTLEDLHDGAILHNLFLRYQQRHVYVSLSAGRLQRLVFQSQESRGS</sequence>
<evidence type="ECO:0000256" key="2">
    <source>
        <dbReference type="ARBA" id="ARBA00022840"/>
    </source>
</evidence>
<dbReference type="Pfam" id="PF18597">
    <property type="entry name" value="SH3_19"/>
    <property type="match status" value="1"/>
</dbReference>